<evidence type="ECO:0000256" key="3">
    <source>
        <dbReference type="ARBA" id="ARBA00022840"/>
    </source>
</evidence>
<dbReference type="InterPro" id="IPR000719">
    <property type="entry name" value="Prot_kinase_dom"/>
</dbReference>
<reference evidence="5 6" key="1">
    <citation type="journal article" date="2016" name="Proc. Natl. Acad. Sci. U.S.A.">
        <title>Comparative genomics of biotechnologically important yeasts.</title>
        <authorList>
            <person name="Riley R."/>
            <person name="Haridas S."/>
            <person name="Wolfe K.H."/>
            <person name="Lopes M.R."/>
            <person name="Hittinger C.T."/>
            <person name="Goeker M."/>
            <person name="Salamov A.A."/>
            <person name="Wisecaver J.H."/>
            <person name="Long T.M."/>
            <person name="Calvey C.H."/>
            <person name="Aerts A.L."/>
            <person name="Barry K.W."/>
            <person name="Choi C."/>
            <person name="Clum A."/>
            <person name="Coughlan A.Y."/>
            <person name="Deshpande S."/>
            <person name="Douglass A.P."/>
            <person name="Hanson S.J."/>
            <person name="Klenk H.-P."/>
            <person name="LaButti K.M."/>
            <person name="Lapidus A."/>
            <person name="Lindquist E.A."/>
            <person name="Lipzen A.M."/>
            <person name="Meier-Kolthoff J.P."/>
            <person name="Ohm R.A."/>
            <person name="Otillar R.P."/>
            <person name="Pangilinan J.L."/>
            <person name="Peng Y."/>
            <person name="Rokas A."/>
            <person name="Rosa C.A."/>
            <person name="Scheuner C."/>
            <person name="Sibirny A.A."/>
            <person name="Slot J.C."/>
            <person name="Stielow J.B."/>
            <person name="Sun H."/>
            <person name="Kurtzman C.P."/>
            <person name="Blackwell M."/>
            <person name="Grigoriev I.V."/>
            <person name="Jeffries T.W."/>
        </authorList>
    </citation>
    <scope>NUCLEOTIDE SEQUENCE [LARGE SCALE GENOMIC DNA]</scope>
    <source>
        <strain evidence="5 6">NRRL Y-2026</strain>
    </source>
</reference>
<feature type="non-terminal residue" evidence="5">
    <location>
        <position position="403"/>
    </location>
</feature>
<evidence type="ECO:0000256" key="1">
    <source>
        <dbReference type="ARBA" id="ARBA00022527"/>
    </source>
</evidence>
<keyword evidence="6" id="KW-1185">Reference proteome</keyword>
<evidence type="ECO:0000313" key="5">
    <source>
        <dbReference type="EMBL" id="ODQ47234.1"/>
    </source>
</evidence>
<dbReference type="InterPro" id="IPR050117">
    <property type="entry name" value="MAPK"/>
</dbReference>
<dbReference type="RefSeq" id="XP_019018347.1">
    <property type="nucleotide sequence ID" value="XM_019163109.1"/>
</dbReference>
<keyword evidence="1" id="KW-0418">Kinase</keyword>
<dbReference type="GO" id="GO:0005634">
    <property type="term" value="C:nucleus"/>
    <property type="evidence" value="ECO:0007669"/>
    <property type="project" value="EnsemblFungi"/>
</dbReference>
<dbReference type="EMBL" id="KV454002">
    <property type="protein sequence ID" value="ODQ47234.1"/>
    <property type="molecule type" value="Genomic_DNA"/>
</dbReference>
<dbReference type="PROSITE" id="PS00108">
    <property type="entry name" value="PROTEIN_KINASE_ST"/>
    <property type="match status" value="1"/>
</dbReference>
<keyword evidence="3" id="KW-0067">ATP-binding</keyword>
<evidence type="ECO:0000259" key="4">
    <source>
        <dbReference type="PROSITE" id="PS50011"/>
    </source>
</evidence>
<gene>
    <name evidence="5" type="ORF">PICMEDRAFT_40418</name>
</gene>
<organism evidence="5 6">
    <name type="scientific">Pichia membranifaciens NRRL Y-2026</name>
    <dbReference type="NCBI Taxonomy" id="763406"/>
    <lineage>
        <taxon>Eukaryota</taxon>
        <taxon>Fungi</taxon>
        <taxon>Dikarya</taxon>
        <taxon>Ascomycota</taxon>
        <taxon>Saccharomycotina</taxon>
        <taxon>Pichiomycetes</taxon>
        <taxon>Pichiales</taxon>
        <taxon>Pichiaceae</taxon>
        <taxon>Pichia</taxon>
    </lineage>
</organism>
<keyword evidence="1" id="KW-0723">Serine/threonine-protein kinase</keyword>
<dbReference type="PANTHER" id="PTHR24055">
    <property type="entry name" value="MITOGEN-ACTIVATED PROTEIN KINASE"/>
    <property type="match status" value="1"/>
</dbReference>
<keyword evidence="2" id="KW-0547">Nucleotide-binding</keyword>
<keyword evidence="1" id="KW-0808">Transferase</keyword>
<dbReference type="GO" id="GO:0004674">
    <property type="term" value="F:protein serine/threonine kinase activity"/>
    <property type="evidence" value="ECO:0007669"/>
    <property type="project" value="UniProtKB-KW"/>
</dbReference>
<dbReference type="SUPFAM" id="SSF56112">
    <property type="entry name" value="Protein kinase-like (PK-like)"/>
    <property type="match status" value="1"/>
</dbReference>
<dbReference type="STRING" id="763406.A0A1E3NM77"/>
<protein>
    <recommendedName>
        <fullName evidence="4">Protein kinase domain-containing protein</fullName>
    </recommendedName>
</protein>
<dbReference type="GeneID" id="30179796"/>
<sequence>MASIEIQQYGTDLVQIPVKSLSSRYHQISNLGSGSFGMVALYKVKNGILDSLVEEMMNFPGTLLSPSSINYKYSNDLVAIKTMNKKLKKLTDYSKVKEIQFIFSVDTHFNLVQIIDVFIDRTYLKLNIVMENMDQNLYQLMKMRKGNVFSPRTLKSILSQLLSAILHIHKHLFFHRDVKPENILVMQNLNFFGSRQNIPSNQRNNSYIIKLADYGLARHSRNDKPFTAYVSTRWYRSPEILLRQGYYSFPVDIWAFGCVAVECATFCPLFPGANELDQCCKIMEFLGNPNKSFQLSALQNSNYSYNSYKTNGNNNSYNYGPMVPFGGFWDDAKDLALKLGLVFPKNFGYRLENVIIRKDFSLHEKKDFFQMVKSCLTWDPNKRATAFSLLHSPYFEDTMSVME</sequence>
<dbReference type="InterPro" id="IPR008271">
    <property type="entry name" value="Ser/Thr_kinase_AS"/>
</dbReference>
<dbReference type="OrthoDB" id="2158884at2759"/>
<name>A0A1E3NM77_9ASCO</name>
<accession>A0A1E3NM77</accession>
<dbReference type="PROSITE" id="PS50011">
    <property type="entry name" value="PROTEIN_KINASE_DOM"/>
    <property type="match status" value="1"/>
</dbReference>
<dbReference type="AlphaFoldDB" id="A0A1E3NM77"/>
<evidence type="ECO:0000256" key="2">
    <source>
        <dbReference type="ARBA" id="ARBA00022741"/>
    </source>
</evidence>
<feature type="domain" description="Protein kinase" evidence="4">
    <location>
        <begin position="25"/>
        <end position="395"/>
    </location>
</feature>
<dbReference type="SMART" id="SM00220">
    <property type="entry name" value="S_TKc"/>
    <property type="match status" value="1"/>
</dbReference>
<dbReference type="Gene3D" id="1.10.510.10">
    <property type="entry name" value="Transferase(Phosphotransferase) domain 1"/>
    <property type="match status" value="1"/>
</dbReference>
<dbReference type="InterPro" id="IPR011009">
    <property type="entry name" value="Kinase-like_dom_sf"/>
</dbReference>
<dbReference type="Pfam" id="PF00069">
    <property type="entry name" value="Pkinase"/>
    <property type="match status" value="1"/>
</dbReference>
<dbReference type="GO" id="GO:0005524">
    <property type="term" value="F:ATP binding"/>
    <property type="evidence" value="ECO:0007669"/>
    <property type="project" value="UniProtKB-KW"/>
</dbReference>
<dbReference type="Gene3D" id="3.30.200.20">
    <property type="entry name" value="Phosphorylase Kinase, domain 1"/>
    <property type="match status" value="1"/>
</dbReference>
<dbReference type="Proteomes" id="UP000094455">
    <property type="component" value="Unassembled WGS sequence"/>
</dbReference>
<dbReference type="GO" id="GO:0040020">
    <property type="term" value="P:regulation of meiotic nuclear division"/>
    <property type="evidence" value="ECO:0007669"/>
    <property type="project" value="EnsemblFungi"/>
</dbReference>
<evidence type="ECO:0000313" key="6">
    <source>
        <dbReference type="Proteomes" id="UP000094455"/>
    </source>
</evidence>
<proteinExistence type="predicted"/>